<evidence type="ECO:0000256" key="4">
    <source>
        <dbReference type="ARBA" id="ARBA00023006"/>
    </source>
</evidence>
<dbReference type="SUPFAM" id="SSF54236">
    <property type="entry name" value="Ubiquitin-like"/>
    <property type="match status" value="1"/>
</dbReference>
<dbReference type="Pfam" id="PF02991">
    <property type="entry name" value="ATG8"/>
    <property type="match status" value="1"/>
</dbReference>
<dbReference type="InterPro" id="IPR004241">
    <property type="entry name" value="Atg8-like"/>
</dbReference>
<dbReference type="AlphaFoldDB" id="A0A7R8WT12"/>
<proteinExistence type="inferred from homology"/>
<evidence type="ECO:0000256" key="8">
    <source>
        <dbReference type="ARBA" id="ARBA00037868"/>
    </source>
</evidence>
<dbReference type="OrthoDB" id="6738456at2759"/>
<keyword evidence="3" id="KW-0963">Cytoplasm</keyword>
<dbReference type="GO" id="GO:0031410">
    <property type="term" value="C:cytoplasmic vesicle"/>
    <property type="evidence" value="ECO:0007669"/>
    <property type="project" value="UniProtKB-KW"/>
</dbReference>
<keyword evidence="7" id="KW-0968">Cytoplasmic vesicle</keyword>
<evidence type="ECO:0000256" key="3">
    <source>
        <dbReference type="ARBA" id="ARBA00022490"/>
    </source>
</evidence>
<organism evidence="10">
    <name type="scientific">Cyprideis torosa</name>
    <dbReference type="NCBI Taxonomy" id="163714"/>
    <lineage>
        <taxon>Eukaryota</taxon>
        <taxon>Metazoa</taxon>
        <taxon>Ecdysozoa</taxon>
        <taxon>Arthropoda</taxon>
        <taxon>Crustacea</taxon>
        <taxon>Oligostraca</taxon>
        <taxon>Ostracoda</taxon>
        <taxon>Podocopa</taxon>
        <taxon>Podocopida</taxon>
        <taxon>Cytherocopina</taxon>
        <taxon>Cytheroidea</taxon>
        <taxon>Cytherideidae</taxon>
        <taxon>Cyprideis</taxon>
    </lineage>
</organism>
<keyword evidence="6" id="KW-0449">Lipoprotein</keyword>
<keyword evidence="4 9" id="KW-0072">Autophagy</keyword>
<evidence type="ECO:0000256" key="1">
    <source>
        <dbReference type="ARBA" id="ARBA00004419"/>
    </source>
</evidence>
<sequence>MTTCERSFKERRSFAQRVREIQNVHEKHPDKVPIIVERYHGEKQLPILDKTKFLVPNYIAVGDLIKILRRRMQLHPSQTFFLLVNGRTMAPVSCPLGELYRLDRDEDGFLYMVYASQEAFG</sequence>
<dbReference type="GO" id="GO:0012505">
    <property type="term" value="C:endomembrane system"/>
    <property type="evidence" value="ECO:0007669"/>
    <property type="project" value="UniProtKB-SubCell"/>
</dbReference>
<evidence type="ECO:0000256" key="7">
    <source>
        <dbReference type="ARBA" id="ARBA00023329"/>
    </source>
</evidence>
<comment type="similarity">
    <text evidence="2 9">Belongs to the ATG8 family.</text>
</comment>
<dbReference type="InterPro" id="IPR029071">
    <property type="entry name" value="Ubiquitin-like_domsf"/>
</dbReference>
<reference evidence="10" key="1">
    <citation type="submission" date="2020-11" db="EMBL/GenBank/DDBJ databases">
        <authorList>
            <person name="Tran Van P."/>
        </authorList>
    </citation>
    <scope>NUCLEOTIDE SEQUENCE</scope>
</reference>
<evidence type="ECO:0000256" key="2">
    <source>
        <dbReference type="ARBA" id="ARBA00007293"/>
    </source>
</evidence>
<accession>A0A7R8WT12</accession>
<keyword evidence="5" id="KW-0472">Membrane</keyword>
<protein>
    <submittedName>
        <fullName evidence="10">Uncharacterized protein</fullName>
    </submittedName>
</protein>
<dbReference type="GO" id="GO:0005776">
    <property type="term" value="C:autophagosome"/>
    <property type="evidence" value="ECO:0007669"/>
    <property type="project" value="UniProtKB-SubCell"/>
</dbReference>
<name>A0A7R8WT12_9CRUS</name>
<dbReference type="EMBL" id="OB667493">
    <property type="protein sequence ID" value="CAD7234008.1"/>
    <property type="molecule type" value="Genomic_DNA"/>
</dbReference>
<evidence type="ECO:0000256" key="6">
    <source>
        <dbReference type="ARBA" id="ARBA00023288"/>
    </source>
</evidence>
<comment type="subcellular location">
    <subcellularLocation>
        <location evidence="1">Cytoplasmic vesicle</location>
        <location evidence="1">Autophagosome</location>
    </subcellularLocation>
    <subcellularLocation>
        <location evidence="8">Endomembrane system</location>
        <topology evidence="8">Lipid-anchor</topology>
    </subcellularLocation>
</comment>
<dbReference type="GO" id="GO:0006950">
    <property type="term" value="P:response to stress"/>
    <property type="evidence" value="ECO:0007669"/>
    <property type="project" value="UniProtKB-ARBA"/>
</dbReference>
<evidence type="ECO:0000313" key="10">
    <source>
        <dbReference type="EMBL" id="CAD7234008.1"/>
    </source>
</evidence>
<dbReference type="PANTHER" id="PTHR10969">
    <property type="entry name" value="MICROTUBULE-ASSOCIATED PROTEINS 1A/1B LIGHT CHAIN 3-RELATED"/>
    <property type="match status" value="1"/>
</dbReference>
<dbReference type="CDD" id="cd16129">
    <property type="entry name" value="Ubl_ATG8_MAP1LC3"/>
    <property type="match status" value="1"/>
</dbReference>
<evidence type="ECO:0000256" key="9">
    <source>
        <dbReference type="RuleBase" id="RU004384"/>
    </source>
</evidence>
<dbReference type="FunFam" id="3.10.20.90:FF:000149">
    <property type="entry name" value="microtubule-associated proteins 1A/1B light chain 3C"/>
    <property type="match status" value="1"/>
</dbReference>
<dbReference type="GO" id="GO:0016236">
    <property type="term" value="P:macroautophagy"/>
    <property type="evidence" value="ECO:0007669"/>
    <property type="project" value="UniProtKB-ARBA"/>
</dbReference>
<evidence type="ECO:0000256" key="5">
    <source>
        <dbReference type="ARBA" id="ARBA00023136"/>
    </source>
</evidence>
<gene>
    <name evidence="10" type="ORF">CTOB1V02_LOCUS11826</name>
</gene>
<dbReference type="Gene3D" id="3.10.20.90">
    <property type="entry name" value="Phosphatidylinositol 3-kinase Catalytic Subunit, Chain A, domain 1"/>
    <property type="match status" value="1"/>
</dbReference>